<dbReference type="Proteomes" id="UP000646946">
    <property type="component" value="Unassembled WGS sequence"/>
</dbReference>
<dbReference type="AlphaFoldDB" id="A0A832XLL8"/>
<gene>
    <name evidence="3" type="ORF">H1016_00755</name>
</gene>
<keyword evidence="2" id="KW-1133">Transmembrane helix</keyword>
<feature type="transmembrane region" description="Helical" evidence="2">
    <location>
        <begin position="6"/>
        <end position="28"/>
    </location>
</feature>
<keyword evidence="2" id="KW-0472">Membrane</keyword>
<name>A0A832XLL8_9ARCH</name>
<evidence type="ECO:0000313" key="3">
    <source>
        <dbReference type="EMBL" id="HIK00053.1"/>
    </source>
</evidence>
<accession>A0A832XLL8</accession>
<keyword evidence="1" id="KW-0175">Coiled coil</keyword>
<feature type="coiled-coil region" evidence="1">
    <location>
        <begin position="28"/>
        <end position="55"/>
    </location>
</feature>
<dbReference type="EMBL" id="DVAB01000007">
    <property type="protein sequence ID" value="HIK00053.1"/>
    <property type="molecule type" value="Genomic_DNA"/>
</dbReference>
<comment type="caution">
    <text evidence="3">The sequence shown here is derived from an EMBL/GenBank/DDBJ whole genome shotgun (WGS) entry which is preliminary data.</text>
</comment>
<reference evidence="3 4" key="1">
    <citation type="journal article" name="Nat. Commun.">
        <title>Undinarchaeota illuminate DPANN phylogeny and the impact of gene transfer on archaeal evolution.</title>
        <authorList>
            <person name="Dombrowski N."/>
            <person name="Williams T.A."/>
            <person name="Sun J."/>
            <person name="Woodcroft B.J."/>
            <person name="Lee J.H."/>
            <person name="Minh B.Q."/>
            <person name="Rinke C."/>
            <person name="Spang A."/>
        </authorList>
    </citation>
    <scope>NUCLEOTIDE SEQUENCE [LARGE SCALE GENOMIC DNA]</scope>
    <source>
        <strain evidence="3">MAG_bin1129</strain>
    </source>
</reference>
<evidence type="ECO:0000256" key="1">
    <source>
        <dbReference type="SAM" id="Coils"/>
    </source>
</evidence>
<protein>
    <submittedName>
        <fullName evidence="3">Uncharacterized protein</fullName>
    </submittedName>
</protein>
<evidence type="ECO:0000256" key="2">
    <source>
        <dbReference type="SAM" id="Phobius"/>
    </source>
</evidence>
<keyword evidence="4" id="KW-1185">Reference proteome</keyword>
<proteinExistence type="predicted"/>
<evidence type="ECO:0000313" key="4">
    <source>
        <dbReference type="Proteomes" id="UP000646946"/>
    </source>
</evidence>
<sequence>MEREIIYLDGLIVALMVVFIFLTGMWYYNELNSSKERAVNQISSFQENCKNLQAQKSSCLLTQRSYNRGAEIMCSESLLEEQKSLEKKIARSFNLFEVKELMRLSPLNEFEALSGVVTIGEINAGNDFYGRISGLKLQVLNNIEAIDKCELVNTKMQNYAFCDLQYAKSFLKKNQKPISIEYLNKAEESYNSGDYFTTVHYTTGAIAYQDRSARSGYGDLIEAGENGLVC</sequence>
<organism evidence="3 4">
    <name type="scientific">Candidatus Naiadarchaeum limnaeum</name>
    <dbReference type="NCBI Taxonomy" id="2756139"/>
    <lineage>
        <taxon>Archaea</taxon>
        <taxon>Candidatus Undinarchaeota</taxon>
        <taxon>Candidatus Undinarchaeia</taxon>
        <taxon>Candidatus Naiadarchaeales</taxon>
        <taxon>Candidatus Naiadarchaeaceae</taxon>
        <taxon>Candidatus Naiadarchaeum</taxon>
    </lineage>
</organism>
<keyword evidence="2" id="KW-0812">Transmembrane</keyword>